<keyword evidence="6" id="KW-1185">Reference proteome</keyword>
<comment type="subcellular location">
    <subcellularLocation>
        <location evidence="1">Cytoplasm</location>
    </subcellularLocation>
</comment>
<evidence type="ECO:0000256" key="1">
    <source>
        <dbReference type="ARBA" id="ARBA00004496"/>
    </source>
</evidence>
<name>A0A1G9QPI9_9BACT</name>
<reference evidence="5 6" key="1">
    <citation type="submission" date="2016-10" db="EMBL/GenBank/DDBJ databases">
        <authorList>
            <person name="de Groot N.N."/>
        </authorList>
    </citation>
    <scope>NUCLEOTIDE SEQUENCE [LARGE SCALE GENOMIC DNA]</scope>
    <source>
        <strain evidence="5 6">DSM 25186</strain>
    </source>
</reference>
<dbReference type="RefSeq" id="WP_089686386.1">
    <property type="nucleotide sequence ID" value="NZ_FNFO01000010.1"/>
</dbReference>
<dbReference type="STRING" id="1075417.SAMN05421823_110251"/>
<dbReference type="PANTHER" id="PTHR44085:SF2">
    <property type="entry name" value="SEPIAPTERIN REDUCTASE"/>
    <property type="match status" value="1"/>
</dbReference>
<evidence type="ECO:0000313" key="6">
    <source>
        <dbReference type="Proteomes" id="UP000198510"/>
    </source>
</evidence>
<protein>
    <submittedName>
        <fullName evidence="5">Benzil reductase ((S)-benzoin forming)</fullName>
    </submittedName>
</protein>
<sequence>MNYYFITGTSSGLGKALAEALLEDANNTVIGVSRRQTIDHDRYAHVTLDLGNLSEVQAELPGLFFRVKDAERLVLINNAGTLGQVGYVGSLDNAALMQAFHVNITSVALLTNEFIRRYGHVDAPKTVINISSGAGQKPTDGWSAYCATKAALDMFSRVIDEEVQRSRMNLRIFSVAPGIVDTEMQSELRDTAPEGFSRHAQFVAYKSEGQLVSPEAVAQKYLYLLAHEDQFEDVVLSVRNF</sequence>
<organism evidence="5 6">
    <name type="scientific">Catalinimonas alkaloidigena</name>
    <dbReference type="NCBI Taxonomy" id="1075417"/>
    <lineage>
        <taxon>Bacteria</taxon>
        <taxon>Pseudomonadati</taxon>
        <taxon>Bacteroidota</taxon>
        <taxon>Cytophagia</taxon>
        <taxon>Cytophagales</taxon>
        <taxon>Catalimonadaceae</taxon>
        <taxon>Catalinimonas</taxon>
    </lineage>
</organism>
<evidence type="ECO:0000313" key="5">
    <source>
        <dbReference type="EMBL" id="SDM12924.1"/>
    </source>
</evidence>
<keyword evidence="2" id="KW-0963">Cytoplasm</keyword>
<evidence type="ECO:0000256" key="3">
    <source>
        <dbReference type="ARBA" id="ARBA00022857"/>
    </source>
</evidence>
<dbReference type="PRINTS" id="PR00081">
    <property type="entry name" value="GDHRDH"/>
</dbReference>
<dbReference type="GO" id="GO:0004757">
    <property type="term" value="F:sepiapterin reductase (NADP+) activity"/>
    <property type="evidence" value="ECO:0007669"/>
    <property type="project" value="TreeGrafter"/>
</dbReference>
<dbReference type="EMBL" id="FNFO01000010">
    <property type="protein sequence ID" value="SDM12924.1"/>
    <property type="molecule type" value="Genomic_DNA"/>
</dbReference>
<dbReference type="GO" id="GO:0006729">
    <property type="term" value="P:tetrahydrobiopterin biosynthetic process"/>
    <property type="evidence" value="ECO:0007669"/>
    <property type="project" value="TreeGrafter"/>
</dbReference>
<dbReference type="AlphaFoldDB" id="A0A1G9QPI9"/>
<dbReference type="InterPro" id="IPR051721">
    <property type="entry name" value="Biopterin_syn/organic_redct"/>
</dbReference>
<dbReference type="SUPFAM" id="SSF51735">
    <property type="entry name" value="NAD(P)-binding Rossmann-fold domains"/>
    <property type="match status" value="1"/>
</dbReference>
<keyword evidence="4" id="KW-0560">Oxidoreductase</keyword>
<dbReference type="Proteomes" id="UP000198510">
    <property type="component" value="Unassembled WGS sequence"/>
</dbReference>
<gene>
    <name evidence="5" type="ORF">SAMN05421823_110251</name>
</gene>
<dbReference type="PANTHER" id="PTHR44085">
    <property type="entry name" value="SEPIAPTERIN REDUCTASE"/>
    <property type="match status" value="1"/>
</dbReference>
<evidence type="ECO:0000256" key="4">
    <source>
        <dbReference type="ARBA" id="ARBA00023002"/>
    </source>
</evidence>
<dbReference type="OrthoDB" id="9794387at2"/>
<accession>A0A1G9QPI9</accession>
<dbReference type="GO" id="GO:0005737">
    <property type="term" value="C:cytoplasm"/>
    <property type="evidence" value="ECO:0007669"/>
    <property type="project" value="UniProtKB-SubCell"/>
</dbReference>
<dbReference type="InterPro" id="IPR036291">
    <property type="entry name" value="NAD(P)-bd_dom_sf"/>
</dbReference>
<dbReference type="Gene3D" id="3.40.50.720">
    <property type="entry name" value="NAD(P)-binding Rossmann-like Domain"/>
    <property type="match status" value="1"/>
</dbReference>
<dbReference type="InterPro" id="IPR002347">
    <property type="entry name" value="SDR_fam"/>
</dbReference>
<proteinExistence type="predicted"/>
<evidence type="ECO:0000256" key="2">
    <source>
        <dbReference type="ARBA" id="ARBA00022490"/>
    </source>
</evidence>
<keyword evidence="3" id="KW-0521">NADP</keyword>
<dbReference type="Pfam" id="PF00106">
    <property type="entry name" value="adh_short"/>
    <property type="match status" value="1"/>
</dbReference>